<gene>
    <name evidence="3" type="ORF">GUR47_19715</name>
</gene>
<dbReference type="AlphaFoldDB" id="A0A6B3QS12"/>
<dbReference type="InterPro" id="IPR013517">
    <property type="entry name" value="FG-GAP"/>
</dbReference>
<evidence type="ECO:0000256" key="1">
    <source>
        <dbReference type="ARBA" id="ARBA00022729"/>
    </source>
</evidence>
<dbReference type="PANTHER" id="PTHR44103">
    <property type="entry name" value="PROPROTEIN CONVERTASE P"/>
    <property type="match status" value="1"/>
</dbReference>
<dbReference type="InterPro" id="IPR028994">
    <property type="entry name" value="Integrin_alpha_N"/>
</dbReference>
<dbReference type="SUPFAM" id="SSF69318">
    <property type="entry name" value="Integrin alpha N-terminal domain"/>
    <property type="match status" value="1"/>
</dbReference>
<dbReference type="RefSeq" id="WP_164459191.1">
    <property type="nucleotide sequence ID" value="NZ_JAAIFS010000004.1"/>
</dbReference>
<dbReference type="Pfam" id="PF13517">
    <property type="entry name" value="FG-GAP_3"/>
    <property type="match status" value="2"/>
</dbReference>
<comment type="caution">
    <text evidence="3">The sequence shown here is derived from an EMBL/GenBank/DDBJ whole genome shotgun (WGS) entry which is preliminary data.</text>
</comment>
<accession>A0A6B3QS12</accession>
<reference evidence="3" key="1">
    <citation type="journal article" date="2020" name="Microorganisms">
        <title>Isolation, Genomic and Metabolomic Characterization of Streptomyces tendae VITAKN with Quorum Sensing Inhibitory Activity from Southern India.</title>
        <authorList>
            <person name="Ishaque N.M."/>
            <person name="Burgsdorf I."/>
            <person name="Limlingan Malit J.J."/>
            <person name="Saha S."/>
            <person name="Teta R."/>
            <person name="Ewe D."/>
            <person name="Kannabiran K."/>
            <person name="Hrouzek P."/>
            <person name="Steindler L."/>
            <person name="Costantino V."/>
            <person name="Saurav K."/>
        </authorList>
    </citation>
    <scope>NUCLEOTIDE SEQUENCE</scope>
    <source>
        <strain evidence="3">VITAKN</strain>
    </source>
</reference>
<dbReference type="PANTHER" id="PTHR44103:SF1">
    <property type="entry name" value="PROPROTEIN CONVERTASE P"/>
    <property type="match status" value="1"/>
</dbReference>
<sequence>MSHARPSGRRFAAAVTVVLAVAAGLTGVPASAAPVPAAAAQARTTAGAVIGFPAGHKIAGVTASGYLTLDDARSVQSWVRASDGAVTDLPGSVSVLATGYGDLVAMDSTPSTVELRDLATGQAVFGIRVDPTAGVDYAGAAGRALFSTVTEPSQGLGLRMHTGEGTTVQVTGVPADARQLGVRPATSTHALVTYTAGASRHWGLIDLSTGWVTESGTSAPASGPGATAVSSAYVAWIEAGTGDTPGSVVVRNRATGEVQRTAYKYPDPSYVEIALQGDYLVLGEHLESNPDGLSLRQAPVAYDLKRRKATRLLDHLTSAATSPQGVLYIRGGSVAEGEGLYRFDPGASDGTPTVTLVASTGEPTKLTLVDHNIPEVLDLSGHGGRFDFRWTLSRGNVEGEVTLRHVRTGKTANALIRRTASRDFIYAWSGDLAPWPTSAYNGEYTWKIEVDPLNGVGPYLIETGSFEVTHSTTTPHDLNDNGSPDLLARDESGRLWREDSHYELAYGPHGQMVQSSRTLVGGGWNTYDRVEATGNVGGAATGDLVARDKDGVLWLYLGKGDGTFATRSRIGGGWGGYDQIAAGSDLTNDGRADLVATDKSGVLWLYEGTGDWRAPFASRTRVGGGWDVYNGLTATGDIGGAAAGDLVARDKAGVLWLYLGKGDGTFATRSRVGGGWNACPETVGIGDANHDGRPDLFAYCSDATYFYAGTGDWRAPFADRDITGLLPAYPPPTAVS</sequence>
<name>A0A6B3QS12_STRTE</name>
<organism evidence="3">
    <name type="scientific">Streptomyces tendae</name>
    <dbReference type="NCBI Taxonomy" id="1932"/>
    <lineage>
        <taxon>Bacteria</taxon>
        <taxon>Bacillati</taxon>
        <taxon>Actinomycetota</taxon>
        <taxon>Actinomycetes</taxon>
        <taxon>Kitasatosporales</taxon>
        <taxon>Streptomycetaceae</taxon>
        <taxon>Streptomyces</taxon>
    </lineage>
</organism>
<evidence type="ECO:0000313" key="3">
    <source>
        <dbReference type="EMBL" id="NEV88884.1"/>
    </source>
</evidence>
<feature type="signal peptide" evidence="2">
    <location>
        <begin position="1"/>
        <end position="32"/>
    </location>
</feature>
<keyword evidence="1 2" id="KW-0732">Signal</keyword>
<protein>
    <submittedName>
        <fullName evidence="3">VCBS repeat-containing protein</fullName>
    </submittedName>
</protein>
<feature type="chain" id="PRO_5025583138" evidence="2">
    <location>
        <begin position="33"/>
        <end position="736"/>
    </location>
</feature>
<proteinExistence type="predicted"/>
<evidence type="ECO:0000256" key="2">
    <source>
        <dbReference type="SAM" id="SignalP"/>
    </source>
</evidence>
<dbReference type="EMBL" id="JAAIFS010000004">
    <property type="protein sequence ID" value="NEV88884.1"/>
    <property type="molecule type" value="Genomic_DNA"/>
</dbReference>